<evidence type="ECO:0000256" key="2">
    <source>
        <dbReference type="ARBA" id="ARBA00008900"/>
    </source>
</evidence>
<feature type="active site" description="Charge relay system" evidence="6">
    <location>
        <position position="129"/>
    </location>
</feature>
<evidence type="ECO:0000256" key="7">
    <source>
        <dbReference type="PIRSR" id="PIRSR006113-2"/>
    </source>
</evidence>
<comment type="pathway">
    <text evidence="1 5">Purine metabolism; 7-cyano-7-deazaguanine biosynthesis.</text>
</comment>
<feature type="active site" description="Charge relay system" evidence="6">
    <location>
        <position position="71"/>
    </location>
</feature>
<dbReference type="EMBL" id="LLKB01000001">
    <property type="protein sequence ID" value="KQC85956.1"/>
    <property type="molecule type" value="Genomic_DNA"/>
</dbReference>
<dbReference type="GO" id="GO:0008616">
    <property type="term" value="P:tRNA queuosine(34) biosynthetic process"/>
    <property type="evidence" value="ECO:0007669"/>
    <property type="project" value="UniProtKB-KW"/>
</dbReference>
<sequence length="139" mass="16163">MYYLTVENSFDSAHFLHGYDGKCSNLHGHRWRVVVDVACEELIAEGQQRGMCVDFGDLKKDVKEITDFYDHAFIVEEGTLKEKTVEALNEENFRMIFVKFRPTAENFSKFFFEEVKKKGYNVSKVCVYETPNNCAAYSE</sequence>
<gene>
    <name evidence="8" type="ORF">APZ18_01780</name>
</gene>
<evidence type="ECO:0000256" key="1">
    <source>
        <dbReference type="ARBA" id="ARBA00005061"/>
    </source>
</evidence>
<dbReference type="GO" id="GO:0070497">
    <property type="term" value="F:6-carboxytetrahydropterin synthase activity"/>
    <property type="evidence" value="ECO:0007669"/>
    <property type="project" value="UniProtKB-EC"/>
</dbReference>
<dbReference type="InterPro" id="IPR007115">
    <property type="entry name" value="6-PTP_synth/QueD"/>
</dbReference>
<reference evidence="8 9" key="1">
    <citation type="submission" date="2015-10" db="EMBL/GenBank/DDBJ databases">
        <title>Butyribacter intestini gen. nov., sp. nov., a butyric acid-producing bacterium of the family Lachnospiraceae isolated from the human faeces.</title>
        <authorList>
            <person name="Zou Y."/>
            <person name="Xue W."/>
            <person name="Luo G."/>
            <person name="Lv M."/>
        </authorList>
    </citation>
    <scope>NUCLEOTIDE SEQUENCE [LARGE SCALE GENOMIC DNA]</scope>
    <source>
        <strain evidence="8 9">TF01-11</strain>
    </source>
</reference>
<comment type="similarity">
    <text evidence="2 5">Belongs to the PTPS family. QueD subfamily.</text>
</comment>
<dbReference type="AlphaFoldDB" id="A0AAW3JUJ1"/>
<dbReference type="EC" id="4.-.-.-" evidence="5"/>
<evidence type="ECO:0000256" key="3">
    <source>
        <dbReference type="ARBA" id="ARBA00018141"/>
    </source>
</evidence>
<dbReference type="GO" id="GO:0046872">
    <property type="term" value="F:metal ion binding"/>
    <property type="evidence" value="ECO:0007669"/>
    <property type="project" value="UniProtKB-KW"/>
</dbReference>
<organism evidence="8 9">
    <name type="scientific">Butyribacter intestini</name>
    <dbReference type="NCBI Taxonomy" id="1703332"/>
    <lineage>
        <taxon>Bacteria</taxon>
        <taxon>Bacillati</taxon>
        <taxon>Bacillota</taxon>
        <taxon>Clostridia</taxon>
        <taxon>Lachnospirales</taxon>
        <taxon>Lachnospiraceae</taxon>
        <taxon>Butyribacter</taxon>
    </lineage>
</organism>
<dbReference type="PANTHER" id="PTHR12589">
    <property type="entry name" value="PYRUVOYL TETRAHYDROBIOPTERIN SYNTHASE"/>
    <property type="match status" value="1"/>
</dbReference>
<evidence type="ECO:0000313" key="8">
    <source>
        <dbReference type="EMBL" id="KQC85956.1"/>
    </source>
</evidence>
<feature type="binding site" evidence="7">
    <location>
        <position position="27"/>
    </location>
    <ligand>
        <name>Zn(2+)</name>
        <dbReference type="ChEBI" id="CHEBI:29105"/>
    </ligand>
</feature>
<evidence type="ECO:0000256" key="4">
    <source>
        <dbReference type="ARBA" id="ARBA00048807"/>
    </source>
</evidence>
<keyword evidence="9" id="KW-1185">Reference proteome</keyword>
<keyword evidence="5" id="KW-0671">Queuosine biosynthesis</keyword>
<dbReference type="InterPro" id="IPR038418">
    <property type="entry name" value="6-PTP_synth/QueD_sf"/>
</dbReference>
<dbReference type="SUPFAM" id="SSF55620">
    <property type="entry name" value="Tetrahydrobiopterin biosynthesis enzymes-like"/>
    <property type="match status" value="1"/>
</dbReference>
<comment type="caution">
    <text evidence="8">The sequence shown here is derived from an EMBL/GenBank/DDBJ whole genome shotgun (WGS) entry which is preliminary data.</text>
</comment>
<feature type="binding site" evidence="7">
    <location>
        <position position="29"/>
    </location>
    <ligand>
        <name>Zn(2+)</name>
        <dbReference type="ChEBI" id="CHEBI:29105"/>
    </ligand>
</feature>
<dbReference type="RefSeq" id="WP_055941097.1">
    <property type="nucleotide sequence ID" value="NZ_JAQDCV010000013.1"/>
</dbReference>
<keyword evidence="5 7" id="KW-0862">Zinc</keyword>
<evidence type="ECO:0000256" key="6">
    <source>
        <dbReference type="PIRSR" id="PIRSR006113-1"/>
    </source>
</evidence>
<evidence type="ECO:0000313" key="9">
    <source>
        <dbReference type="Proteomes" id="UP000050833"/>
    </source>
</evidence>
<feature type="active site" description="Proton acceptor" evidence="6">
    <location>
        <position position="23"/>
    </location>
</feature>
<proteinExistence type="inferred from homology"/>
<keyword evidence="5 7" id="KW-0479">Metal-binding</keyword>
<dbReference type="NCBIfam" id="TIGR03367">
    <property type="entry name" value="queuosine_QueD"/>
    <property type="match status" value="1"/>
</dbReference>
<comment type="cofactor">
    <cofactor evidence="5 7">
        <name>Zn(2+)</name>
        <dbReference type="ChEBI" id="CHEBI:29105"/>
    </cofactor>
    <text evidence="5 7">Binds 1 zinc ion per subunit.</text>
</comment>
<dbReference type="PANTHER" id="PTHR12589:SF8">
    <property type="entry name" value="6-CARBOXY-5,6,7,8-TETRAHYDROPTERIN SYNTHASE"/>
    <property type="match status" value="1"/>
</dbReference>
<dbReference type="PIRSF" id="PIRSF006113">
    <property type="entry name" value="PTP_synth"/>
    <property type="match status" value="1"/>
</dbReference>
<comment type="catalytic activity">
    <reaction evidence="4 5">
        <text>7,8-dihydroneopterin 3'-triphosphate + H2O = 6-carboxy-5,6,7,8-tetrahydropterin + triphosphate + acetaldehyde + 2 H(+)</text>
        <dbReference type="Rhea" id="RHEA:27966"/>
        <dbReference type="ChEBI" id="CHEBI:15343"/>
        <dbReference type="ChEBI" id="CHEBI:15377"/>
        <dbReference type="ChEBI" id="CHEBI:15378"/>
        <dbReference type="ChEBI" id="CHEBI:18036"/>
        <dbReference type="ChEBI" id="CHEBI:58462"/>
        <dbReference type="ChEBI" id="CHEBI:61032"/>
        <dbReference type="EC" id="4.1.2.50"/>
    </reaction>
</comment>
<dbReference type="Pfam" id="PF01242">
    <property type="entry name" value="PTPS"/>
    <property type="match status" value="1"/>
</dbReference>
<keyword evidence="5" id="KW-0456">Lyase</keyword>
<dbReference type="Proteomes" id="UP000050833">
    <property type="component" value="Unassembled WGS sequence"/>
</dbReference>
<accession>A0AAW3JUJ1</accession>
<feature type="binding site" evidence="7">
    <location>
        <position position="14"/>
    </location>
    <ligand>
        <name>Zn(2+)</name>
        <dbReference type="ChEBI" id="CHEBI:29105"/>
    </ligand>
</feature>
<evidence type="ECO:0000256" key="5">
    <source>
        <dbReference type="PIRNR" id="PIRNR006113"/>
    </source>
</evidence>
<protein>
    <recommendedName>
        <fullName evidence="3 5">6-carboxy-5,6,7,8-tetrahydropterin synthase</fullName>
        <ecNumber evidence="5">4.-.-.-</ecNumber>
    </recommendedName>
</protein>
<name>A0AAW3JUJ1_9FIRM</name>
<dbReference type="Gene3D" id="3.30.479.10">
    <property type="entry name" value="6-pyruvoyl tetrahydropterin synthase/QueD"/>
    <property type="match status" value="1"/>
</dbReference>